<sequence>MPALLAAARGHLRVATPAASDGAVTRSHLADGRCVGWYAPPPPGWRVAIDAEHRGAAPPSALVRRFGAADFWPRWTRAECLAKLADVPMVTWWHRYGLAVPPGTGWLWRTLYLDDLVVTAALAPATSVTGWVPRRRRTR</sequence>
<name>A0A2W2CI06_9ACTN</name>
<proteinExistence type="predicted"/>
<dbReference type="OrthoDB" id="3384378at2"/>
<protein>
    <submittedName>
        <fullName evidence="1">Uncharacterized protein</fullName>
    </submittedName>
</protein>
<dbReference type="Proteomes" id="UP000248627">
    <property type="component" value="Unassembled WGS sequence"/>
</dbReference>
<organism evidence="1 2">
    <name type="scientific">Micromonospora endophytica</name>
    <dbReference type="NCBI Taxonomy" id="515350"/>
    <lineage>
        <taxon>Bacteria</taxon>
        <taxon>Bacillati</taxon>
        <taxon>Actinomycetota</taxon>
        <taxon>Actinomycetes</taxon>
        <taxon>Micromonosporales</taxon>
        <taxon>Micromonosporaceae</taxon>
        <taxon>Micromonospora</taxon>
    </lineage>
</organism>
<dbReference type="EMBL" id="POTX01000138">
    <property type="protein sequence ID" value="PZF92594.1"/>
    <property type="molecule type" value="Genomic_DNA"/>
</dbReference>
<reference evidence="1 2" key="1">
    <citation type="submission" date="2018-01" db="EMBL/GenBank/DDBJ databases">
        <title>Draft genome sequence of Jishengella endophytica.</title>
        <authorList>
            <person name="Sahin N."/>
            <person name="Ay H."/>
            <person name="Saygin H."/>
        </authorList>
    </citation>
    <scope>NUCLEOTIDE SEQUENCE [LARGE SCALE GENOMIC DNA]</scope>
    <source>
        <strain evidence="1 2">DSM 45430</strain>
    </source>
</reference>
<comment type="caution">
    <text evidence="1">The sequence shown here is derived from an EMBL/GenBank/DDBJ whole genome shotgun (WGS) entry which is preliminary data.</text>
</comment>
<gene>
    <name evidence="1" type="ORF">C1I93_19195</name>
</gene>
<keyword evidence="2" id="KW-1185">Reference proteome</keyword>
<accession>A0A2W2CI06</accession>
<evidence type="ECO:0000313" key="2">
    <source>
        <dbReference type="Proteomes" id="UP000248627"/>
    </source>
</evidence>
<dbReference type="AlphaFoldDB" id="A0A2W2CI06"/>
<evidence type="ECO:0000313" key="1">
    <source>
        <dbReference type="EMBL" id="PZF92594.1"/>
    </source>
</evidence>